<reference evidence="1 2" key="1">
    <citation type="journal article" date="2019" name="Int. J. Syst. Evol. Microbiol.">
        <title>The Global Catalogue of Microorganisms (GCM) 10K type strain sequencing project: providing services to taxonomists for standard genome sequencing and annotation.</title>
        <authorList>
            <consortium name="The Broad Institute Genomics Platform"/>
            <consortium name="The Broad Institute Genome Sequencing Center for Infectious Disease"/>
            <person name="Wu L."/>
            <person name="Ma J."/>
        </authorList>
    </citation>
    <scope>NUCLEOTIDE SEQUENCE [LARGE SCALE GENOMIC DNA]</scope>
    <source>
        <strain evidence="1 2">JCM 6835</strain>
    </source>
</reference>
<evidence type="ECO:0008006" key="3">
    <source>
        <dbReference type="Google" id="ProtNLM"/>
    </source>
</evidence>
<gene>
    <name evidence="1" type="ORF">GCM10010412_088410</name>
</gene>
<dbReference type="Proteomes" id="UP001501666">
    <property type="component" value="Unassembled WGS sequence"/>
</dbReference>
<name>A0ABN3T8Q4_9ACTN</name>
<keyword evidence="2" id="KW-1185">Reference proteome</keyword>
<dbReference type="EMBL" id="BAAATE010000041">
    <property type="protein sequence ID" value="GAA2695524.1"/>
    <property type="molecule type" value="Genomic_DNA"/>
</dbReference>
<comment type="caution">
    <text evidence="1">The sequence shown here is derived from an EMBL/GenBank/DDBJ whole genome shotgun (WGS) entry which is preliminary data.</text>
</comment>
<accession>A0ABN3T8Q4</accession>
<evidence type="ECO:0000313" key="1">
    <source>
        <dbReference type="EMBL" id="GAA2695524.1"/>
    </source>
</evidence>
<evidence type="ECO:0000313" key="2">
    <source>
        <dbReference type="Proteomes" id="UP001501666"/>
    </source>
</evidence>
<sequence length="78" mass="9055">MQSAGSARRERSALLIYGERHLRAVLDEYIDHHNGHRPHRRVGNDRPIRNEQVVVPLEGRIEHRQVLGGAINEYRRAV</sequence>
<proteinExistence type="predicted"/>
<protein>
    <recommendedName>
        <fullName evidence="3">Integrase catalytic domain-containing protein</fullName>
    </recommendedName>
</protein>
<organism evidence="1 2">
    <name type="scientific">Nonomuraea recticatena</name>
    <dbReference type="NCBI Taxonomy" id="46178"/>
    <lineage>
        <taxon>Bacteria</taxon>
        <taxon>Bacillati</taxon>
        <taxon>Actinomycetota</taxon>
        <taxon>Actinomycetes</taxon>
        <taxon>Streptosporangiales</taxon>
        <taxon>Streptosporangiaceae</taxon>
        <taxon>Nonomuraea</taxon>
    </lineage>
</organism>